<organism evidence="2 3">
    <name type="scientific">Myxococcus xanthus</name>
    <dbReference type="NCBI Taxonomy" id="34"/>
    <lineage>
        <taxon>Bacteria</taxon>
        <taxon>Pseudomonadati</taxon>
        <taxon>Myxococcota</taxon>
        <taxon>Myxococcia</taxon>
        <taxon>Myxococcales</taxon>
        <taxon>Cystobacterineae</taxon>
        <taxon>Myxococcaceae</taxon>
        <taxon>Myxococcus</taxon>
    </lineage>
</organism>
<dbReference type="EMBL" id="CP017174">
    <property type="protein sequence ID" value="QDE72564.1"/>
    <property type="molecule type" value="Genomic_DNA"/>
</dbReference>
<sequence>MVVGLGYAFSHSVDAVAKGAARAEHLLVLAATAALLAVGGVRRLRTRRLAQRLR</sequence>
<evidence type="ECO:0000313" key="3">
    <source>
        <dbReference type="Proteomes" id="UP000320179"/>
    </source>
</evidence>
<evidence type="ECO:0000313" key="2">
    <source>
        <dbReference type="EMBL" id="QDE72564.1"/>
    </source>
</evidence>
<accession>A0AAE6KWE3</accession>
<feature type="transmembrane region" description="Helical" evidence="1">
    <location>
        <begin position="25"/>
        <end position="44"/>
    </location>
</feature>
<dbReference type="AlphaFoldDB" id="A0AAE6KWE3"/>
<evidence type="ECO:0000256" key="1">
    <source>
        <dbReference type="SAM" id="Phobius"/>
    </source>
</evidence>
<keyword evidence="1" id="KW-0812">Transmembrane</keyword>
<protein>
    <submittedName>
        <fullName evidence="2">Alkaline phosphatase</fullName>
    </submittedName>
</protein>
<name>A0AAE6KWE3_MYXXA</name>
<keyword evidence="1" id="KW-1133">Transmembrane helix</keyword>
<reference evidence="2 3" key="1">
    <citation type="journal article" date="2019" name="Science">
        <title>Social genes are selection hotspots in kin groups of a soil microbe.</title>
        <authorList>
            <person name="Wielgoss S."/>
            <person name="Wolfensberger R."/>
            <person name="Sun L."/>
            <person name="Fiegna F."/>
            <person name="Velicer G.J."/>
        </authorList>
    </citation>
    <scope>NUCLEOTIDE SEQUENCE [LARGE SCALE GENOMIC DNA]</scope>
    <source>
        <strain evidence="2 3">MC3.5.9c15</strain>
    </source>
</reference>
<dbReference type="Proteomes" id="UP000320179">
    <property type="component" value="Chromosome"/>
</dbReference>
<gene>
    <name evidence="2" type="ORF">BHS09_23235</name>
</gene>
<keyword evidence="1" id="KW-0472">Membrane</keyword>
<proteinExistence type="predicted"/>